<feature type="site" description="Important for catalytic activity" evidence="4">
    <location>
        <position position="136"/>
    </location>
</feature>
<organism evidence="8 9">
    <name type="scientific">Streptomyces niveus</name>
    <name type="common">Streptomyces spheroides</name>
    <dbReference type="NCBI Taxonomy" id="193462"/>
    <lineage>
        <taxon>Bacteria</taxon>
        <taxon>Bacillati</taxon>
        <taxon>Actinomycetota</taxon>
        <taxon>Actinomycetes</taxon>
        <taxon>Kitasatosporales</taxon>
        <taxon>Streptomycetaceae</taxon>
        <taxon>Streptomyces</taxon>
    </lineage>
</organism>
<accession>A0A1U9R484</accession>
<feature type="binding site" evidence="5">
    <location>
        <position position="88"/>
    </location>
    <ligand>
        <name>NAD(+)</name>
        <dbReference type="ChEBI" id="CHEBI:57540"/>
    </ligand>
</feature>
<dbReference type="InterPro" id="IPR006176">
    <property type="entry name" value="3-OHacyl-CoA_DH_NAD-bd"/>
</dbReference>
<keyword evidence="5" id="KW-0520">NAD</keyword>
<dbReference type="KEGG" id="snw:BBN63_28605"/>
<dbReference type="Gene3D" id="3.40.50.720">
    <property type="entry name" value="NAD(P)-binding Rossmann-like Domain"/>
    <property type="match status" value="1"/>
</dbReference>
<keyword evidence="3" id="KW-0560">Oxidoreductase</keyword>
<evidence type="ECO:0000256" key="1">
    <source>
        <dbReference type="ARBA" id="ARBA00005086"/>
    </source>
</evidence>
<evidence type="ECO:0000259" key="7">
    <source>
        <dbReference type="Pfam" id="PF02737"/>
    </source>
</evidence>
<protein>
    <submittedName>
        <fullName evidence="8">3-hydroxybutyryl-CoA dehydrogenase</fullName>
    </submittedName>
</protein>
<dbReference type="GO" id="GO:0070403">
    <property type="term" value="F:NAD+ binding"/>
    <property type="evidence" value="ECO:0007669"/>
    <property type="project" value="InterPro"/>
</dbReference>
<feature type="binding site" evidence="5">
    <location>
        <position position="270"/>
    </location>
    <ligand>
        <name>NAD(+)</name>
        <dbReference type="ChEBI" id="CHEBI:57540"/>
    </ligand>
</feature>
<reference evidence="8 9" key="1">
    <citation type="submission" date="2016-11" db="EMBL/GenBank/DDBJ databases">
        <title>Complete genome sequence of Streptomyces niveus SCSIO 3406.</title>
        <authorList>
            <person name="Zhu Q."/>
            <person name="Cheng W."/>
            <person name="Song Y."/>
            <person name="Li Q."/>
            <person name="Ju J."/>
        </authorList>
    </citation>
    <scope>NUCLEOTIDE SEQUENCE [LARGE SCALE GENOMIC DNA]</scope>
    <source>
        <strain evidence="8 9">SCSIO 3406</strain>
    </source>
</reference>
<feature type="binding site" evidence="5">
    <location>
        <position position="93"/>
    </location>
    <ligand>
        <name>NAD(+)</name>
        <dbReference type="ChEBI" id="CHEBI:57540"/>
    </ligand>
</feature>
<feature type="binding site" evidence="5">
    <location>
        <begin position="5"/>
        <end position="10"/>
    </location>
    <ligand>
        <name>NAD(+)</name>
        <dbReference type="ChEBI" id="CHEBI:57540"/>
    </ligand>
</feature>
<evidence type="ECO:0000256" key="2">
    <source>
        <dbReference type="ARBA" id="ARBA00009463"/>
    </source>
</evidence>
<dbReference type="PANTHER" id="PTHR48075:SF5">
    <property type="entry name" value="3-HYDROXYBUTYRYL-COA DEHYDROGENASE"/>
    <property type="match status" value="1"/>
</dbReference>
<dbReference type="GO" id="GO:0006631">
    <property type="term" value="P:fatty acid metabolic process"/>
    <property type="evidence" value="ECO:0007669"/>
    <property type="project" value="InterPro"/>
</dbReference>
<dbReference type="PIRSF" id="PIRSF000105">
    <property type="entry name" value="HCDH"/>
    <property type="match status" value="1"/>
</dbReference>
<feature type="binding site" evidence="5">
    <location>
        <position position="115"/>
    </location>
    <ligand>
        <name>NAD(+)</name>
        <dbReference type="ChEBI" id="CHEBI:57540"/>
    </ligand>
</feature>
<dbReference type="EMBL" id="CP018047">
    <property type="protein sequence ID" value="AQU71304.1"/>
    <property type="molecule type" value="Genomic_DNA"/>
</dbReference>
<dbReference type="Gene3D" id="1.10.1040.10">
    <property type="entry name" value="N-(1-d-carboxylethyl)-l-norvaline Dehydrogenase, domain 2"/>
    <property type="match status" value="1"/>
</dbReference>
<proteinExistence type="inferred from homology"/>
<evidence type="ECO:0000256" key="4">
    <source>
        <dbReference type="PIRSR" id="PIRSR000105-1"/>
    </source>
</evidence>
<feature type="binding site" evidence="5">
    <location>
        <position position="28"/>
    </location>
    <ligand>
        <name>NAD(+)</name>
        <dbReference type="ChEBI" id="CHEBI:57540"/>
    </ligand>
</feature>
<dbReference type="SUPFAM" id="SSF51735">
    <property type="entry name" value="NAD(P)-binding Rossmann-fold domains"/>
    <property type="match status" value="1"/>
</dbReference>
<feature type="domain" description="3-hydroxyacyl-CoA dehydrogenase C-terminal" evidence="6">
    <location>
        <begin position="182"/>
        <end position="278"/>
    </location>
</feature>
<evidence type="ECO:0000259" key="6">
    <source>
        <dbReference type="Pfam" id="PF00725"/>
    </source>
</evidence>
<keyword evidence="9" id="KW-1185">Reference proteome</keyword>
<feature type="binding site" evidence="5">
    <location>
        <position position="139"/>
    </location>
    <ligand>
        <name>NAD(+)</name>
        <dbReference type="ChEBI" id="CHEBI:57540"/>
    </ligand>
</feature>
<dbReference type="PANTHER" id="PTHR48075">
    <property type="entry name" value="3-HYDROXYACYL-COA DEHYDROGENASE FAMILY PROTEIN"/>
    <property type="match status" value="1"/>
</dbReference>
<dbReference type="AlphaFoldDB" id="A0A1U9R484"/>
<sequence>MGVVGAGGIGLSVAADFVIHGFGVVLVDIDESRLEKSRDELSRAVLYGPMLRTALPRVPVEEALARTVFTTRLEALASCEFVVENVTESWDVKRGLYRELDAVLPPGVGIGVNTSSISIGRLAAETTRAPDVIGIHFMNPSYLKDAVEIMRGAETSDACLARVSGILEALGKSAVVVGDFPGFVSNRISHLFFNEAIRVVEEQGVEPATVDAVFKKCFGHRMGPLETADLIGLDTVALTLDHLYDSYGDEKFRCAELLRSMVKTQRLGRKTGHGFYQYGPVQPS</sequence>
<dbReference type="GO" id="GO:0016616">
    <property type="term" value="F:oxidoreductase activity, acting on the CH-OH group of donors, NAD or NADP as acceptor"/>
    <property type="evidence" value="ECO:0007669"/>
    <property type="project" value="InterPro"/>
</dbReference>
<evidence type="ECO:0000256" key="5">
    <source>
        <dbReference type="PIRSR" id="PIRSR000105-2"/>
    </source>
</evidence>
<name>A0A1U9R484_STRNV</name>
<comment type="similarity">
    <text evidence="2">Belongs to the 3-hydroxyacyl-CoA dehydrogenase family.</text>
</comment>
<dbReference type="Pfam" id="PF02737">
    <property type="entry name" value="3HCDH_N"/>
    <property type="match status" value="1"/>
</dbReference>
<evidence type="ECO:0000256" key="3">
    <source>
        <dbReference type="ARBA" id="ARBA00023002"/>
    </source>
</evidence>
<gene>
    <name evidence="8" type="ORF">BBN63_28605</name>
</gene>
<dbReference type="Pfam" id="PF00725">
    <property type="entry name" value="3HCDH"/>
    <property type="match status" value="1"/>
</dbReference>
<dbReference type="InterPro" id="IPR008927">
    <property type="entry name" value="6-PGluconate_DH-like_C_sf"/>
</dbReference>
<evidence type="ECO:0000313" key="9">
    <source>
        <dbReference type="Proteomes" id="UP000189677"/>
    </source>
</evidence>
<dbReference type="InterPro" id="IPR013328">
    <property type="entry name" value="6PGD_dom2"/>
</dbReference>
<dbReference type="InterPro" id="IPR036291">
    <property type="entry name" value="NAD(P)-bd_dom_sf"/>
</dbReference>
<dbReference type="InterPro" id="IPR022694">
    <property type="entry name" value="3-OHacyl-CoA_DH"/>
</dbReference>
<comment type="pathway">
    <text evidence="1">Lipid metabolism; butanoate metabolism.</text>
</comment>
<dbReference type="InterPro" id="IPR006108">
    <property type="entry name" value="3HC_DH_C"/>
</dbReference>
<evidence type="ECO:0000313" key="8">
    <source>
        <dbReference type="EMBL" id="AQU71304.1"/>
    </source>
</evidence>
<feature type="domain" description="3-hydroxyacyl-CoA dehydrogenase NAD binding" evidence="7">
    <location>
        <begin position="2"/>
        <end position="179"/>
    </location>
</feature>
<dbReference type="Proteomes" id="UP000189677">
    <property type="component" value="Chromosome"/>
</dbReference>
<dbReference type="SUPFAM" id="SSF48179">
    <property type="entry name" value="6-phosphogluconate dehydrogenase C-terminal domain-like"/>
    <property type="match status" value="1"/>
</dbReference>